<proteinExistence type="predicted"/>
<reference evidence="2" key="1">
    <citation type="journal article" date="2012" name="Environ. Microbiol.">
        <title>Genomic content of uncultured Bacteroidetes from contrasting oceanic provinces in the North Atlantic Ocean.</title>
        <authorList>
            <person name="Gomez-Pereira P.R."/>
            <person name="Schuler M."/>
            <person name="Fuchs B.M."/>
            <person name="Bennke C."/>
            <person name="Teeling H."/>
            <person name="Waldmann J."/>
            <person name="Richter M."/>
            <person name="Barbe V."/>
            <person name="Bataille E."/>
            <person name="Glockner F.O."/>
            <person name="Amann R."/>
        </authorList>
    </citation>
    <scope>NUCLEOTIDE SEQUENCE</scope>
</reference>
<feature type="transmembrane region" description="Helical" evidence="1">
    <location>
        <begin position="102"/>
        <end position="121"/>
    </location>
</feature>
<gene>
    <name evidence="2" type="ORF">VIS_S3CNB120017</name>
</gene>
<name>H6RGN6_9BACT</name>
<keyword evidence="1" id="KW-1133">Transmembrane helix</keyword>
<keyword evidence="1" id="KW-0812">Transmembrane</keyword>
<feature type="transmembrane region" description="Helical" evidence="1">
    <location>
        <begin position="12"/>
        <end position="31"/>
    </location>
</feature>
<feature type="transmembrane region" description="Helical" evidence="1">
    <location>
        <begin position="75"/>
        <end position="96"/>
    </location>
</feature>
<dbReference type="EMBL" id="FO117601">
    <property type="protein sequence ID" value="CCG00197.1"/>
    <property type="molecule type" value="Genomic_DNA"/>
</dbReference>
<evidence type="ECO:0000313" key="2">
    <source>
        <dbReference type="EMBL" id="CCG00197.1"/>
    </source>
</evidence>
<evidence type="ECO:0000256" key="1">
    <source>
        <dbReference type="SAM" id="Phobius"/>
    </source>
</evidence>
<feature type="transmembrane region" description="Helical" evidence="1">
    <location>
        <begin position="51"/>
        <end position="68"/>
    </location>
</feature>
<keyword evidence="1" id="KW-0472">Membrane</keyword>
<accession>H6RGN6</accession>
<sequence length="131" mass="14641">MKIKMQRFFNFKIGIAGALIMGISVFCINYFSTKFLFESITAALKQSAYTFIFGGFLIKSCEYIAVYFKKNSIAILLAIAIPTIITLLLTYGLHMLKGTPKPLASTLPTLAIIPATAIWAFRKRSLLTKQF</sequence>
<reference evidence="2" key="2">
    <citation type="submission" date="2012-02" db="EMBL/GenBank/DDBJ databases">
        <authorList>
            <person name="Genoscope - CEA"/>
        </authorList>
    </citation>
    <scope>NUCLEOTIDE SEQUENCE</scope>
</reference>
<organism evidence="2">
    <name type="scientific">uncultured Flavobacteriia bacterium</name>
    <dbReference type="NCBI Taxonomy" id="212695"/>
    <lineage>
        <taxon>Bacteria</taxon>
        <taxon>Pseudomonadati</taxon>
        <taxon>Bacteroidota</taxon>
        <taxon>Flavobacteriia</taxon>
        <taxon>environmental samples</taxon>
    </lineage>
</organism>
<protein>
    <submittedName>
        <fullName evidence="2">Membrane protein</fullName>
    </submittedName>
</protein>
<dbReference type="AlphaFoldDB" id="H6RGN6"/>